<keyword evidence="13 19" id="KW-0448">Lipopolysaccharide biosynthesis</keyword>
<comment type="catalytic activity">
    <reaction evidence="18 19">
        <text>4-amino-4-deoxy-alpha-L-arabinopyranosyl di-trans,octa-cis-undecaprenyl phosphate + lipid IVA = lipid IIA + di-trans,octa-cis-undecaprenyl phosphate.</text>
        <dbReference type="EC" id="2.4.2.43"/>
    </reaction>
</comment>
<evidence type="ECO:0000256" key="15">
    <source>
        <dbReference type="ARBA" id="ARBA00023098"/>
    </source>
</evidence>
<dbReference type="KEGG" id="asr:WL1483_1567"/>
<evidence type="ECO:0000256" key="16">
    <source>
        <dbReference type="ARBA" id="ARBA00023136"/>
    </source>
</evidence>
<keyword evidence="9 19" id="KW-0441">Lipid A biosynthesis</keyword>
<dbReference type="GO" id="GO:0005886">
    <property type="term" value="C:plasma membrane"/>
    <property type="evidence" value="ECO:0007669"/>
    <property type="project" value="UniProtKB-SubCell"/>
</dbReference>
<evidence type="ECO:0000256" key="17">
    <source>
        <dbReference type="ARBA" id="ARBA00025446"/>
    </source>
</evidence>
<dbReference type="GO" id="GO:0000030">
    <property type="term" value="F:mannosyltransferase activity"/>
    <property type="evidence" value="ECO:0007669"/>
    <property type="project" value="InterPro"/>
</dbReference>
<dbReference type="HAMAP" id="MF_01165">
    <property type="entry name" value="ArnT_transfer"/>
    <property type="match status" value="1"/>
</dbReference>
<dbReference type="GO" id="GO:0009245">
    <property type="term" value="P:lipid A biosynthetic process"/>
    <property type="evidence" value="ECO:0007669"/>
    <property type="project" value="UniProtKB-UniRule"/>
</dbReference>
<dbReference type="RefSeq" id="WP_060587393.1">
    <property type="nucleotide sequence ID" value="NZ_CP013067.1"/>
</dbReference>
<dbReference type="InterPro" id="IPR003342">
    <property type="entry name" value="ArnT-like_N"/>
</dbReference>
<feature type="transmembrane region" description="Helical" evidence="19">
    <location>
        <begin position="289"/>
        <end position="307"/>
    </location>
</feature>
<keyword evidence="6 19" id="KW-1003">Cell membrane</keyword>
<protein>
    <recommendedName>
        <fullName evidence="5 19">Undecaprenyl phosphate-alpha-4-amino-4-deoxy-L-arabinose arabinosyl transferase</fullName>
        <ecNumber evidence="4 19">2.4.2.43</ecNumber>
    </recommendedName>
    <alternativeName>
        <fullName evidence="19">4-amino-4-deoxy-L-arabinose lipid A transferase</fullName>
    </alternativeName>
    <alternativeName>
        <fullName evidence="19">Lipid IV(A) 4-amino-4-deoxy-L-arabinosyltransferase</fullName>
    </alternativeName>
    <alternativeName>
        <fullName evidence="19">Undecaprenyl phosphate-alpha-L-Ara4N transferase</fullName>
    </alternativeName>
</protein>
<gene>
    <name evidence="19 21" type="primary">arnT</name>
    <name evidence="21" type="ORF">WL1483_1567</name>
</gene>
<dbReference type="PATRIC" id="fig|652.5.peg.3703"/>
<comment type="function">
    <text evidence="17 19">Catalyzes the transfer of the L-Ara4N moiety of the glycolipid undecaprenyl phosphate-alpha-L-Ara4N to lipid A. The modified arabinose is attached to lipid A and is required for resistance to polymyxin and cationic antimicrobial peptides.</text>
</comment>
<keyword evidence="8" id="KW-0997">Cell inner membrane</keyword>
<evidence type="ECO:0000256" key="11">
    <source>
        <dbReference type="ARBA" id="ARBA00022679"/>
    </source>
</evidence>
<proteinExistence type="inferred from homology"/>
<dbReference type="Proteomes" id="UP000058114">
    <property type="component" value="Chromosome"/>
</dbReference>
<accession>A0A0S2SH65</accession>
<evidence type="ECO:0000313" key="22">
    <source>
        <dbReference type="Proteomes" id="UP000058114"/>
    </source>
</evidence>
<evidence type="ECO:0000256" key="13">
    <source>
        <dbReference type="ARBA" id="ARBA00022985"/>
    </source>
</evidence>
<comment type="subcellular location">
    <subcellularLocation>
        <location evidence="1">Cell inner membrane</location>
        <topology evidence="1">Multi-pass membrane protein</topology>
    </subcellularLocation>
    <subcellularLocation>
        <location evidence="19">Cell membrane</location>
        <topology evidence="19">Multi-pass membrane protein</topology>
    </subcellularLocation>
</comment>
<dbReference type="PANTHER" id="PTHR33908">
    <property type="entry name" value="MANNOSYLTRANSFERASE YKCB-RELATED"/>
    <property type="match status" value="1"/>
</dbReference>
<evidence type="ECO:0000256" key="4">
    <source>
        <dbReference type="ARBA" id="ARBA00012056"/>
    </source>
</evidence>
<evidence type="ECO:0000256" key="5">
    <source>
        <dbReference type="ARBA" id="ARBA00015532"/>
    </source>
</evidence>
<dbReference type="EMBL" id="CP013067">
    <property type="protein sequence ID" value="ALP40986.1"/>
    <property type="molecule type" value="Genomic_DNA"/>
</dbReference>
<comment type="pathway">
    <text evidence="2 19">Lipopolysaccharide metabolism; 4-amino-4-deoxy-beta-L-arabinose-lipid A biosynthesis.</text>
</comment>
<evidence type="ECO:0000256" key="10">
    <source>
        <dbReference type="ARBA" id="ARBA00022676"/>
    </source>
</evidence>
<dbReference type="GO" id="GO:0006493">
    <property type="term" value="P:protein O-linked glycosylation"/>
    <property type="evidence" value="ECO:0007669"/>
    <property type="project" value="InterPro"/>
</dbReference>
<comment type="similarity">
    <text evidence="3 19">Belongs to the glycosyltransferase 83 family.</text>
</comment>
<feature type="transmembrane region" description="Helical" evidence="19">
    <location>
        <begin position="405"/>
        <end position="428"/>
    </location>
</feature>
<feature type="transmembrane region" description="Helical" evidence="19">
    <location>
        <begin position="205"/>
        <end position="224"/>
    </location>
</feature>
<dbReference type="PANTHER" id="PTHR33908:SF3">
    <property type="entry name" value="UNDECAPRENYL PHOSPHATE-ALPHA-4-AMINO-4-DEOXY-L-ARABINOSE ARABINOSYL TRANSFERASE"/>
    <property type="match status" value="1"/>
</dbReference>
<evidence type="ECO:0000256" key="14">
    <source>
        <dbReference type="ARBA" id="ARBA00022989"/>
    </source>
</evidence>
<feature type="domain" description="ArnT-like N-terminal" evidence="20">
    <location>
        <begin position="6"/>
        <end position="235"/>
    </location>
</feature>
<evidence type="ECO:0000256" key="7">
    <source>
        <dbReference type="ARBA" id="ARBA00022516"/>
    </source>
</evidence>
<dbReference type="InterPro" id="IPR022839">
    <property type="entry name" value="ArnT"/>
</dbReference>
<keyword evidence="15 19" id="KW-0443">Lipid metabolism</keyword>
<reference evidence="21 22" key="2">
    <citation type="journal article" date="2016" name="Genome Announc.">
        <title>Complete Genome Sequence of the Highly Virulent Aeromonas schubertii Strain WL1483, Isolated from Diseased Snakehead Fish (Channa argus) in China.</title>
        <authorList>
            <person name="Liu L."/>
            <person name="Li N."/>
            <person name="Zhang D."/>
            <person name="Fu X."/>
            <person name="Shi C."/>
            <person name="Lin Q."/>
            <person name="Hao G."/>
        </authorList>
    </citation>
    <scope>NUCLEOTIDE SEQUENCE [LARGE SCALE GENOMIC DNA]</scope>
    <source>
        <strain evidence="21 22">WL1483</strain>
    </source>
</reference>
<evidence type="ECO:0000313" key="21">
    <source>
        <dbReference type="EMBL" id="ALP40986.1"/>
    </source>
</evidence>
<evidence type="ECO:0000259" key="20">
    <source>
        <dbReference type="Pfam" id="PF02366"/>
    </source>
</evidence>
<feature type="transmembrane region" description="Helical" evidence="19">
    <location>
        <begin position="346"/>
        <end position="365"/>
    </location>
</feature>
<evidence type="ECO:0000256" key="9">
    <source>
        <dbReference type="ARBA" id="ARBA00022556"/>
    </source>
</evidence>
<feature type="transmembrane region" description="Helical" evidence="19">
    <location>
        <begin position="162"/>
        <end position="193"/>
    </location>
</feature>
<keyword evidence="7 19" id="KW-0444">Lipid biosynthesis</keyword>
<feature type="transmembrane region" description="Helical" evidence="19">
    <location>
        <begin position="110"/>
        <end position="126"/>
    </location>
</feature>
<dbReference type="UniPathway" id="UPA00037"/>
<sequence length="547" mass="61301">MKMTRWALPLFFLLFYLLPLNQRMLWSPDENRYAEISREMVTTGNWVVPHFLGLRYFEKPIAGYWFNSLSQLMFGESNFAVRFASAASTGLSALLVFWFTLQLWQCRRKAWFASLIYLSTLIVYGIGTYSVLDAMVTLWLNAAMVSFYLIRQEGPPGRRMAGYLLFGLACGMGFLTKGFIALAVPVIVLIPYMLTQGRLLELVRFGPLAILSAALLAAPWAIAIHQREPDYWHYFFWIEHIQRFASEDAQHKSPFWYYLPMGLLGTLPWLGLLPGALKQGWQERKVGPQTLYLLAWLVLPFIFFSIAKGKLLTYILPCFAPLAILLANSAVNALREGRDQPFRFNAWINGLFGLVCVGVLAVLAFSPQHAVYGSYEMGKLAIAMAIFASWSLLGFIQLVAPVRRWQLSALCPMVLAVALPLALPLSLVDSKLPEHFIKANQAVLMKSGTLLANDVGLASSLAWGSRRSEINLFDSKGEVHYGLSYPDAAGRYVARADFPAWLAQARKNGQVALLMKTDREGDTGPVPPADETIVSHRLTLLIYHGAQ</sequence>
<feature type="transmembrane region" description="Helical" evidence="19">
    <location>
        <begin position="377"/>
        <end position="399"/>
    </location>
</feature>
<feature type="transmembrane region" description="Helical" evidence="19">
    <location>
        <begin position="79"/>
        <end position="98"/>
    </location>
</feature>
<feature type="transmembrane region" description="Helical" evidence="19">
    <location>
        <begin position="255"/>
        <end position="277"/>
    </location>
</feature>
<keyword evidence="11 19" id="KW-0808">Transferase</keyword>
<dbReference type="EC" id="2.4.2.43" evidence="4 19"/>
<evidence type="ECO:0000256" key="19">
    <source>
        <dbReference type="HAMAP-Rule" id="MF_01165"/>
    </source>
</evidence>
<dbReference type="NCBIfam" id="NF009784">
    <property type="entry name" value="PRK13279.1"/>
    <property type="match status" value="1"/>
</dbReference>
<evidence type="ECO:0000256" key="12">
    <source>
        <dbReference type="ARBA" id="ARBA00022692"/>
    </source>
</evidence>
<dbReference type="AlphaFoldDB" id="A0A0S2SH65"/>
<dbReference type="Pfam" id="PF02366">
    <property type="entry name" value="PMT"/>
    <property type="match status" value="1"/>
</dbReference>
<evidence type="ECO:0000256" key="3">
    <source>
        <dbReference type="ARBA" id="ARBA00010814"/>
    </source>
</evidence>
<evidence type="ECO:0000256" key="6">
    <source>
        <dbReference type="ARBA" id="ARBA00022475"/>
    </source>
</evidence>
<dbReference type="InterPro" id="IPR050297">
    <property type="entry name" value="LipidA_mod_glycosyltrf_83"/>
</dbReference>
<reference evidence="22" key="1">
    <citation type="submission" date="2015-10" db="EMBL/GenBank/DDBJ databases">
        <title>Complete Genome Sequence of Aeromonas schubertii strain WL1483.</title>
        <authorList>
            <person name="Liu L."/>
        </authorList>
    </citation>
    <scope>NUCLEOTIDE SEQUENCE [LARGE SCALE GENOMIC DNA]</scope>
    <source>
        <strain evidence="22">WL1483</strain>
    </source>
</reference>
<dbReference type="GO" id="GO:0010041">
    <property type="term" value="P:response to iron(III) ion"/>
    <property type="evidence" value="ECO:0007669"/>
    <property type="project" value="TreeGrafter"/>
</dbReference>
<evidence type="ECO:0000256" key="2">
    <source>
        <dbReference type="ARBA" id="ARBA00005200"/>
    </source>
</evidence>
<organism evidence="21 22">
    <name type="scientific">Aeromonas schubertii</name>
    <dbReference type="NCBI Taxonomy" id="652"/>
    <lineage>
        <taxon>Bacteria</taxon>
        <taxon>Pseudomonadati</taxon>
        <taxon>Pseudomonadota</taxon>
        <taxon>Gammaproteobacteria</taxon>
        <taxon>Aeromonadales</taxon>
        <taxon>Aeromonadaceae</taxon>
        <taxon>Aeromonas</taxon>
    </lineage>
</organism>
<evidence type="ECO:0000256" key="1">
    <source>
        <dbReference type="ARBA" id="ARBA00004429"/>
    </source>
</evidence>
<evidence type="ECO:0000256" key="18">
    <source>
        <dbReference type="ARBA" id="ARBA00034054"/>
    </source>
</evidence>
<keyword evidence="14 19" id="KW-1133">Transmembrane helix</keyword>
<dbReference type="GO" id="GO:0009103">
    <property type="term" value="P:lipopolysaccharide biosynthetic process"/>
    <property type="evidence" value="ECO:0007669"/>
    <property type="project" value="UniProtKB-KW"/>
</dbReference>
<name>A0A0S2SH65_9GAMM</name>
<dbReference type="GO" id="GO:0103015">
    <property type="term" value="F:4-amino-4-deoxy-L-arabinose transferase activity"/>
    <property type="evidence" value="ECO:0007669"/>
    <property type="project" value="UniProtKB-EC"/>
</dbReference>
<keyword evidence="10 19" id="KW-0328">Glycosyltransferase</keyword>
<evidence type="ECO:0000256" key="8">
    <source>
        <dbReference type="ARBA" id="ARBA00022519"/>
    </source>
</evidence>
<keyword evidence="12 19" id="KW-0812">Transmembrane</keyword>
<keyword evidence="16 19" id="KW-0472">Membrane</keyword>
<feature type="transmembrane region" description="Helical" evidence="19">
    <location>
        <begin position="314"/>
        <end position="334"/>
    </location>
</feature>